<evidence type="ECO:0000256" key="11">
    <source>
        <dbReference type="ARBA" id="ARBA00023204"/>
    </source>
</evidence>
<dbReference type="PANTHER" id="PTHR33693">
    <property type="entry name" value="TYPE-5 URACIL-DNA GLYCOSYLASE"/>
    <property type="match status" value="1"/>
</dbReference>
<dbReference type="SMART" id="SM00986">
    <property type="entry name" value="UDG"/>
    <property type="match status" value="1"/>
</dbReference>
<sequence>MVEIDNLYLNFKRLKYGMDEWEELRSAVSNCTKCRLHEGRRHAVLGEGPLNAELMLIGEAPGAQEDMTGRPFVGAAGKLLNDMLGEAGLSRDRIYITNIVKCRPPNNREPLPDEEEACLPYLIRQIVLIRPRLAITMGKHSSAALLSMAGVRINGISEVRGRLRSIKVGDVELTVLPTYHPAAAIYNPRLRAAIVGDLRIAASFMSRRRSSILDFIEDEEHRSGH</sequence>
<feature type="domain" description="Uracil-DNA glycosylase-like" evidence="12">
    <location>
        <begin position="45"/>
        <end position="199"/>
    </location>
</feature>
<keyword evidence="8" id="KW-0378">Hydrolase</keyword>
<dbReference type="GO" id="GO:0046872">
    <property type="term" value="F:metal ion binding"/>
    <property type="evidence" value="ECO:0007669"/>
    <property type="project" value="UniProtKB-KW"/>
</dbReference>
<dbReference type="GO" id="GO:0006281">
    <property type="term" value="P:DNA repair"/>
    <property type="evidence" value="ECO:0007669"/>
    <property type="project" value="UniProtKB-KW"/>
</dbReference>
<evidence type="ECO:0000313" key="14">
    <source>
        <dbReference type="Proteomes" id="UP000610960"/>
    </source>
</evidence>
<reference evidence="13" key="1">
    <citation type="journal article" date="2014" name="Int. J. Syst. Evol. Microbiol.">
        <title>Complete genome sequence of Corynebacterium casei LMG S-19264T (=DSM 44701T), isolated from a smear-ripened cheese.</title>
        <authorList>
            <consortium name="US DOE Joint Genome Institute (JGI-PGF)"/>
            <person name="Walter F."/>
            <person name="Albersmeier A."/>
            <person name="Kalinowski J."/>
            <person name="Ruckert C."/>
        </authorList>
    </citation>
    <scope>NUCLEOTIDE SEQUENCE</scope>
    <source>
        <strain evidence="13">JCM 10088</strain>
    </source>
</reference>
<evidence type="ECO:0000256" key="4">
    <source>
        <dbReference type="ARBA" id="ARBA00019403"/>
    </source>
</evidence>
<evidence type="ECO:0000256" key="8">
    <source>
        <dbReference type="ARBA" id="ARBA00022801"/>
    </source>
</evidence>
<comment type="similarity">
    <text evidence="2">Belongs to the uracil-DNA glycosylase (UDG) superfamily. Type 4 (UDGa) family.</text>
</comment>
<dbReference type="InterPro" id="IPR051536">
    <property type="entry name" value="UDG_Type-4/5"/>
</dbReference>
<organism evidence="13 14">
    <name type="scientific">Thermocladium modestius</name>
    <dbReference type="NCBI Taxonomy" id="62609"/>
    <lineage>
        <taxon>Archaea</taxon>
        <taxon>Thermoproteota</taxon>
        <taxon>Thermoprotei</taxon>
        <taxon>Thermoproteales</taxon>
        <taxon>Thermoproteaceae</taxon>
        <taxon>Thermocladium</taxon>
    </lineage>
</organism>
<keyword evidence="6" id="KW-0479">Metal-binding</keyword>
<dbReference type="GO" id="GO:0051539">
    <property type="term" value="F:4 iron, 4 sulfur cluster binding"/>
    <property type="evidence" value="ECO:0007669"/>
    <property type="project" value="UniProtKB-KW"/>
</dbReference>
<evidence type="ECO:0000256" key="6">
    <source>
        <dbReference type="ARBA" id="ARBA00022723"/>
    </source>
</evidence>
<gene>
    <name evidence="13" type="ORF">GCM10007981_19190</name>
</gene>
<keyword evidence="14" id="KW-1185">Reference proteome</keyword>
<keyword evidence="9" id="KW-0408">Iron</keyword>
<evidence type="ECO:0000256" key="5">
    <source>
        <dbReference type="ARBA" id="ARBA00022485"/>
    </source>
</evidence>
<comment type="caution">
    <text evidence="13">The sequence shown here is derived from an EMBL/GenBank/DDBJ whole genome shotgun (WGS) entry which is preliminary data.</text>
</comment>
<evidence type="ECO:0000256" key="1">
    <source>
        <dbReference type="ARBA" id="ARBA00001400"/>
    </source>
</evidence>
<evidence type="ECO:0000256" key="7">
    <source>
        <dbReference type="ARBA" id="ARBA00022763"/>
    </source>
</evidence>
<dbReference type="InterPro" id="IPR005122">
    <property type="entry name" value="Uracil-DNA_glycosylase-like"/>
</dbReference>
<dbReference type="Pfam" id="PF03167">
    <property type="entry name" value="UDG"/>
    <property type="match status" value="1"/>
</dbReference>
<dbReference type="SUPFAM" id="SSF52141">
    <property type="entry name" value="Uracil-DNA glycosylase-like"/>
    <property type="match status" value="1"/>
</dbReference>
<comment type="catalytic activity">
    <reaction evidence="1">
        <text>Hydrolyzes single-stranded DNA or mismatched double-stranded DNA and polynucleotides, releasing free uracil.</text>
        <dbReference type="EC" id="3.2.2.27"/>
    </reaction>
</comment>
<accession>A0A830GYM3</accession>
<evidence type="ECO:0000259" key="12">
    <source>
        <dbReference type="SMART" id="SM00986"/>
    </source>
</evidence>
<evidence type="ECO:0000313" key="13">
    <source>
        <dbReference type="EMBL" id="GGP22575.1"/>
    </source>
</evidence>
<reference evidence="13" key="2">
    <citation type="submission" date="2020-09" db="EMBL/GenBank/DDBJ databases">
        <authorList>
            <person name="Sun Q."/>
            <person name="Ohkuma M."/>
        </authorList>
    </citation>
    <scope>NUCLEOTIDE SEQUENCE</scope>
    <source>
        <strain evidence="13">JCM 10088</strain>
    </source>
</reference>
<name>A0A830GYM3_9CREN</name>
<dbReference type="EMBL" id="BMNL01000004">
    <property type="protein sequence ID" value="GGP22575.1"/>
    <property type="molecule type" value="Genomic_DNA"/>
</dbReference>
<dbReference type="InterPro" id="IPR005273">
    <property type="entry name" value="Ura-DNA_glyco_family4"/>
</dbReference>
<dbReference type="PANTHER" id="PTHR33693:SF1">
    <property type="entry name" value="TYPE-4 URACIL-DNA GLYCOSYLASE"/>
    <property type="match status" value="1"/>
</dbReference>
<evidence type="ECO:0000256" key="10">
    <source>
        <dbReference type="ARBA" id="ARBA00023014"/>
    </source>
</evidence>
<keyword evidence="7" id="KW-0227">DNA damage</keyword>
<dbReference type="InterPro" id="IPR053423">
    <property type="entry name" value="Type-4_UDG"/>
</dbReference>
<dbReference type="NCBIfam" id="TIGR00758">
    <property type="entry name" value="UDG_fam4"/>
    <property type="match status" value="1"/>
</dbReference>
<evidence type="ECO:0000256" key="9">
    <source>
        <dbReference type="ARBA" id="ARBA00023004"/>
    </source>
</evidence>
<dbReference type="Gene3D" id="3.40.470.10">
    <property type="entry name" value="Uracil-DNA glycosylase-like domain"/>
    <property type="match status" value="1"/>
</dbReference>
<dbReference type="AlphaFoldDB" id="A0A830GYM3"/>
<evidence type="ECO:0000256" key="2">
    <source>
        <dbReference type="ARBA" id="ARBA00006521"/>
    </source>
</evidence>
<keyword evidence="5" id="KW-0004">4Fe-4S</keyword>
<dbReference type="GO" id="GO:0004844">
    <property type="term" value="F:uracil DNA N-glycosylase activity"/>
    <property type="evidence" value="ECO:0007669"/>
    <property type="project" value="UniProtKB-EC"/>
</dbReference>
<dbReference type="EC" id="3.2.2.27" evidence="3"/>
<evidence type="ECO:0000256" key="3">
    <source>
        <dbReference type="ARBA" id="ARBA00012030"/>
    </source>
</evidence>
<dbReference type="SMART" id="SM00987">
    <property type="entry name" value="UreE_C"/>
    <property type="match status" value="1"/>
</dbReference>
<dbReference type="InterPro" id="IPR036895">
    <property type="entry name" value="Uracil-DNA_glycosylase-like_sf"/>
</dbReference>
<dbReference type="Proteomes" id="UP000610960">
    <property type="component" value="Unassembled WGS sequence"/>
</dbReference>
<protein>
    <recommendedName>
        <fullName evidence="4">Type-4 uracil-DNA glycosylase</fullName>
        <ecNumber evidence="3">3.2.2.27</ecNumber>
    </recommendedName>
</protein>
<keyword evidence="11" id="KW-0234">DNA repair</keyword>
<keyword evidence="10" id="KW-0411">Iron-sulfur</keyword>
<proteinExistence type="inferred from homology"/>
<dbReference type="CDD" id="cd10030">
    <property type="entry name" value="UDG-F4_TTUDGA_SPO1dp_like"/>
    <property type="match status" value="1"/>
</dbReference>
<dbReference type="NCBIfam" id="NF040953">
    <property type="entry name" value="Arch_udg"/>
    <property type="match status" value="1"/>
</dbReference>